<name>A0A0J8V7V0_9GAMM</name>
<dbReference type="InterPro" id="IPR029787">
    <property type="entry name" value="Nucleotide_cyclase"/>
</dbReference>
<dbReference type="InterPro" id="IPR000160">
    <property type="entry name" value="GGDEF_dom"/>
</dbReference>
<dbReference type="FunFam" id="3.30.70.270:FF:000001">
    <property type="entry name" value="Diguanylate cyclase domain protein"/>
    <property type="match status" value="1"/>
</dbReference>
<dbReference type="InterPro" id="IPR003018">
    <property type="entry name" value="GAF"/>
</dbReference>
<dbReference type="PROSITE" id="PS50887">
    <property type="entry name" value="GGDEF"/>
    <property type="match status" value="1"/>
</dbReference>
<dbReference type="SUPFAM" id="SSF55073">
    <property type="entry name" value="Nucleotide cyclase"/>
    <property type="match status" value="1"/>
</dbReference>
<dbReference type="GO" id="GO:0005886">
    <property type="term" value="C:plasma membrane"/>
    <property type="evidence" value="ECO:0007669"/>
    <property type="project" value="TreeGrafter"/>
</dbReference>
<dbReference type="InterPro" id="IPR029016">
    <property type="entry name" value="GAF-like_dom_sf"/>
</dbReference>
<comment type="cofactor">
    <cofactor evidence="1">
        <name>Mg(2+)</name>
        <dbReference type="ChEBI" id="CHEBI:18420"/>
    </cofactor>
</comment>
<dbReference type="InterPro" id="IPR050469">
    <property type="entry name" value="Diguanylate_Cyclase"/>
</dbReference>
<reference evidence="5 6" key="1">
    <citation type="submission" date="2018-01" db="EMBL/GenBank/DDBJ databases">
        <title>Whole genome sequencing of Histamine producing bacteria.</title>
        <authorList>
            <person name="Butler K."/>
        </authorList>
    </citation>
    <scope>NUCLEOTIDE SEQUENCE [LARGE SCALE GENOMIC DNA]</scope>
    <source>
        <strain evidence="5 6">DSM 24669</strain>
    </source>
</reference>
<proteinExistence type="predicted"/>
<dbReference type="RefSeq" id="WP_048900131.1">
    <property type="nucleotide sequence ID" value="NZ_AP024853.1"/>
</dbReference>
<dbReference type="CDD" id="cd01949">
    <property type="entry name" value="GGDEF"/>
    <property type="match status" value="1"/>
</dbReference>
<dbReference type="NCBIfam" id="TIGR00254">
    <property type="entry name" value="GGDEF"/>
    <property type="match status" value="1"/>
</dbReference>
<dbReference type="Gene3D" id="3.30.450.40">
    <property type="match status" value="1"/>
</dbReference>
<evidence type="ECO:0000256" key="3">
    <source>
        <dbReference type="ARBA" id="ARBA00034247"/>
    </source>
</evidence>
<dbReference type="AlphaFoldDB" id="A0A0J8V7V0"/>
<dbReference type="SUPFAM" id="SSF48452">
    <property type="entry name" value="TPR-like"/>
    <property type="match status" value="1"/>
</dbReference>
<dbReference type="SMART" id="SM00267">
    <property type="entry name" value="GGDEF"/>
    <property type="match status" value="1"/>
</dbReference>
<dbReference type="EMBL" id="PYLZ01000010">
    <property type="protein sequence ID" value="PSW23096.1"/>
    <property type="molecule type" value="Genomic_DNA"/>
</dbReference>
<organism evidence="5 6">
    <name type="scientific">Photobacterium swingsii</name>
    <dbReference type="NCBI Taxonomy" id="680026"/>
    <lineage>
        <taxon>Bacteria</taxon>
        <taxon>Pseudomonadati</taxon>
        <taxon>Pseudomonadota</taxon>
        <taxon>Gammaproteobacteria</taxon>
        <taxon>Vibrionales</taxon>
        <taxon>Vibrionaceae</taxon>
        <taxon>Photobacterium</taxon>
    </lineage>
</organism>
<feature type="domain" description="GGDEF" evidence="4">
    <location>
        <begin position="573"/>
        <end position="712"/>
    </location>
</feature>
<dbReference type="STRING" id="680026.AB733_18610"/>
<evidence type="ECO:0000313" key="5">
    <source>
        <dbReference type="EMBL" id="PSW23096.1"/>
    </source>
</evidence>
<dbReference type="OrthoDB" id="9805474at2"/>
<dbReference type="GO" id="GO:0043709">
    <property type="term" value="P:cell adhesion involved in single-species biofilm formation"/>
    <property type="evidence" value="ECO:0007669"/>
    <property type="project" value="TreeGrafter"/>
</dbReference>
<evidence type="ECO:0000313" key="6">
    <source>
        <dbReference type="Proteomes" id="UP000240481"/>
    </source>
</evidence>
<evidence type="ECO:0000256" key="2">
    <source>
        <dbReference type="ARBA" id="ARBA00012528"/>
    </source>
</evidence>
<dbReference type="Gene3D" id="1.25.40.10">
    <property type="entry name" value="Tetratricopeptide repeat domain"/>
    <property type="match status" value="1"/>
</dbReference>
<dbReference type="InterPro" id="IPR011990">
    <property type="entry name" value="TPR-like_helical_dom_sf"/>
</dbReference>
<sequence>MSKARTLSLILTKLTRLQQSTKHDAVKQLRAEINQMIAIEGITLPDEYDCFLTAYDVYRSHTIEHAIPYFIHCQILCNSNKNKVLHLYCDVHLGTIYSLIGQYHQALKHFLAAQQSNTVEDENLKLLLNLNVGDTYLSLGDFERVKRYCLKAVDLAKSNNEQSCLTLALDNIALAEGHLGCLDGAFHYIEQSIAIAKALDCSRSMGFAYAYKARLLTLKGEYDIATPFYRKADLSFLQTYEYMGRSDNLYHYALLLKASGKLDLSLERCHQAQLLIHKEQNYQLRIQLYRLEAEIHHQHGDLVLEKEAIAKQAELANQELKRATSNETEYIESILKLGEQKREHDSLQMLHGNLKIITQIGQNIATVNNLNDCLLDVFNQINKIIPIHVFGIALYNEDNQVLNYNHFIEDSELITPFTISCENISSLEAYCIHHQKTLLLNTSSEKEVSTYINLNHLDRQMYFGDGERNQSAIVTPINLNNKTIGALFLEHKTAYLYQSYHCDLAEQLASFIAVSLENQRQTQILRKQQHELEIINNKLDSLSRQDPLTQLLNRYELEKVVPKLLHNAQHSQQPITCLMIDIDFYKGYNDYYGHHEGDKVLAQLSAIFKQEFTFSDDYVFRFGGDEFLVILYGQPLEICHPKVQKVQHAVEQLSIPHHASKCASIITLSIGGYCWYPNTADEMDINGLIQYADEALYHAKTQSRNTFVAYESHTLVAPTIREHQ</sequence>
<dbReference type="SUPFAM" id="SSF55781">
    <property type="entry name" value="GAF domain-like"/>
    <property type="match status" value="1"/>
</dbReference>
<dbReference type="InterPro" id="IPR043128">
    <property type="entry name" value="Rev_trsase/Diguanyl_cyclase"/>
</dbReference>
<dbReference type="Pfam" id="PF00990">
    <property type="entry name" value="GGDEF"/>
    <property type="match status" value="1"/>
</dbReference>
<dbReference type="EC" id="2.7.7.65" evidence="2"/>
<evidence type="ECO:0000259" key="4">
    <source>
        <dbReference type="PROSITE" id="PS50887"/>
    </source>
</evidence>
<comment type="catalytic activity">
    <reaction evidence="3">
        <text>2 GTP = 3',3'-c-di-GMP + 2 diphosphate</text>
        <dbReference type="Rhea" id="RHEA:24898"/>
        <dbReference type="ChEBI" id="CHEBI:33019"/>
        <dbReference type="ChEBI" id="CHEBI:37565"/>
        <dbReference type="ChEBI" id="CHEBI:58805"/>
        <dbReference type="EC" id="2.7.7.65"/>
    </reaction>
</comment>
<dbReference type="SMART" id="SM00065">
    <property type="entry name" value="GAF"/>
    <property type="match status" value="1"/>
</dbReference>
<gene>
    <name evidence="5" type="ORF">C9I94_18145</name>
</gene>
<protein>
    <recommendedName>
        <fullName evidence="2">diguanylate cyclase</fullName>
        <ecNumber evidence="2">2.7.7.65</ecNumber>
    </recommendedName>
</protein>
<keyword evidence="6" id="KW-1185">Reference proteome</keyword>
<comment type="caution">
    <text evidence="5">The sequence shown here is derived from an EMBL/GenBank/DDBJ whole genome shotgun (WGS) entry which is preliminary data.</text>
</comment>
<dbReference type="Gene3D" id="3.30.70.270">
    <property type="match status" value="1"/>
</dbReference>
<dbReference type="PANTHER" id="PTHR45138:SF9">
    <property type="entry name" value="DIGUANYLATE CYCLASE DGCM-RELATED"/>
    <property type="match status" value="1"/>
</dbReference>
<dbReference type="GO" id="GO:0052621">
    <property type="term" value="F:diguanylate cyclase activity"/>
    <property type="evidence" value="ECO:0007669"/>
    <property type="project" value="UniProtKB-EC"/>
</dbReference>
<dbReference type="GO" id="GO:1902201">
    <property type="term" value="P:negative regulation of bacterial-type flagellum-dependent cell motility"/>
    <property type="evidence" value="ECO:0007669"/>
    <property type="project" value="TreeGrafter"/>
</dbReference>
<dbReference type="Proteomes" id="UP000240481">
    <property type="component" value="Unassembled WGS sequence"/>
</dbReference>
<evidence type="ECO:0000256" key="1">
    <source>
        <dbReference type="ARBA" id="ARBA00001946"/>
    </source>
</evidence>
<accession>A0A0J8V7V0</accession>
<dbReference type="PANTHER" id="PTHR45138">
    <property type="entry name" value="REGULATORY COMPONENTS OF SENSORY TRANSDUCTION SYSTEM"/>
    <property type="match status" value="1"/>
</dbReference>
<dbReference type="Pfam" id="PF01590">
    <property type="entry name" value="GAF"/>
    <property type="match status" value="1"/>
</dbReference>